<dbReference type="PROSITE" id="PS50106">
    <property type="entry name" value="PDZ"/>
    <property type="match status" value="1"/>
</dbReference>
<gene>
    <name evidence="9" type="ORF">V4F39_06150</name>
</gene>
<dbReference type="FunFam" id="2.30.42.10:FF:000063">
    <property type="entry name" value="Peptidase, S41 family"/>
    <property type="match status" value="1"/>
</dbReference>
<dbReference type="GO" id="GO:0004175">
    <property type="term" value="F:endopeptidase activity"/>
    <property type="evidence" value="ECO:0007669"/>
    <property type="project" value="TreeGrafter"/>
</dbReference>
<dbReference type="GO" id="GO:0006508">
    <property type="term" value="P:proteolysis"/>
    <property type="evidence" value="ECO:0007669"/>
    <property type="project" value="UniProtKB-KW"/>
</dbReference>
<dbReference type="InterPro" id="IPR029045">
    <property type="entry name" value="ClpP/crotonase-like_dom_sf"/>
</dbReference>
<dbReference type="Pfam" id="PF22694">
    <property type="entry name" value="CtpB_N-like"/>
    <property type="match status" value="1"/>
</dbReference>
<dbReference type="FunFam" id="3.30.750.44:FF:000001">
    <property type="entry name" value="S41 family peptidase"/>
    <property type="match status" value="1"/>
</dbReference>
<dbReference type="NCBIfam" id="TIGR00225">
    <property type="entry name" value="prc"/>
    <property type="match status" value="1"/>
</dbReference>
<evidence type="ECO:0000256" key="7">
    <source>
        <dbReference type="SAM" id="SignalP"/>
    </source>
</evidence>
<dbReference type="GO" id="GO:0008236">
    <property type="term" value="F:serine-type peptidase activity"/>
    <property type="evidence" value="ECO:0007669"/>
    <property type="project" value="UniProtKB-KW"/>
</dbReference>
<feature type="signal peptide" evidence="7">
    <location>
        <begin position="1"/>
        <end position="29"/>
    </location>
</feature>
<dbReference type="Pfam" id="PF03572">
    <property type="entry name" value="Peptidase_S41"/>
    <property type="match status" value="1"/>
</dbReference>
<dbReference type="AlphaFoldDB" id="A0AAW9QBB3"/>
<feature type="compositionally biased region" description="Basic and acidic residues" evidence="6">
    <location>
        <begin position="400"/>
        <end position="433"/>
    </location>
</feature>
<dbReference type="PANTHER" id="PTHR32060:SF30">
    <property type="entry name" value="CARBOXY-TERMINAL PROCESSING PROTEASE CTPA"/>
    <property type="match status" value="1"/>
</dbReference>
<dbReference type="Gene3D" id="2.30.42.10">
    <property type="match status" value="1"/>
</dbReference>
<dbReference type="GO" id="GO:0030288">
    <property type="term" value="C:outer membrane-bounded periplasmic space"/>
    <property type="evidence" value="ECO:0007669"/>
    <property type="project" value="TreeGrafter"/>
</dbReference>
<feature type="region of interest" description="Disordered" evidence="6">
    <location>
        <begin position="400"/>
        <end position="447"/>
    </location>
</feature>
<dbReference type="Gene3D" id="3.30.750.44">
    <property type="match status" value="1"/>
</dbReference>
<dbReference type="InterPro" id="IPR004447">
    <property type="entry name" value="Peptidase_S41A"/>
</dbReference>
<dbReference type="PANTHER" id="PTHR32060">
    <property type="entry name" value="TAIL-SPECIFIC PROTEASE"/>
    <property type="match status" value="1"/>
</dbReference>
<evidence type="ECO:0000256" key="4">
    <source>
        <dbReference type="ARBA" id="ARBA00022825"/>
    </source>
</evidence>
<sequence>MGSKLKVAGLVAVGAVAGALTTMQLQAFARNTPLPLEELQQLAAVFGMVKSDYVEPVDEKKLIGNAISGMVSGLDPHSQYFDKKTFKEFREGTTGKFVGVGIEIGMEDGLVKVVSPIEGSPAFRAGLKAGDLVTRIDDTAVKGLTMDQAVKRMRGEPNTKVTLTVFRKLESRTFPVTITREEIRVQSVRAKLVEPGYAWLRVSQFQDRTVEDFARKLEELYKQDANLKGLVLDLRNDPGGLLEGAVAISSAFLPNDAVVVSTNGQLPESKATFKASPEFYLRRGGTDPLRRLPDAVKRVPMVVLVNEGSASASEIVAGALQDHKRATVMGAQTFGKGSVQTVRPLTADTALKITTARYYTPNGKSIQARGIVPDVWLDETAEGNVFAALRMREADLDKHLQGADEKKDDAREKAREEARKKLEEQLAKSKEAPKPLPEFGSTEDFPLEQALNQLKGKTVIVSKSVVERKAEAETTNN</sequence>
<evidence type="ECO:0000256" key="5">
    <source>
        <dbReference type="RuleBase" id="RU004404"/>
    </source>
</evidence>
<keyword evidence="7" id="KW-0732">Signal</keyword>
<evidence type="ECO:0000313" key="9">
    <source>
        <dbReference type="EMBL" id="MEF7613488.1"/>
    </source>
</evidence>
<dbReference type="SMART" id="SM00245">
    <property type="entry name" value="TSPc"/>
    <property type="match status" value="1"/>
</dbReference>
<dbReference type="RefSeq" id="WP_332288426.1">
    <property type="nucleotide sequence ID" value="NZ_JAZIBG010000017.1"/>
</dbReference>
<keyword evidence="2 5" id="KW-0645">Protease</keyword>
<evidence type="ECO:0000256" key="6">
    <source>
        <dbReference type="SAM" id="MobiDB-lite"/>
    </source>
</evidence>
<dbReference type="Gene3D" id="3.90.226.10">
    <property type="entry name" value="2-enoyl-CoA Hydratase, Chain A, domain 1"/>
    <property type="match status" value="1"/>
</dbReference>
<dbReference type="SUPFAM" id="SSF52096">
    <property type="entry name" value="ClpP/crotonase"/>
    <property type="match status" value="1"/>
</dbReference>
<comment type="caution">
    <text evidence="9">The sequence shown here is derived from an EMBL/GenBank/DDBJ whole genome shotgun (WGS) entry which is preliminary data.</text>
</comment>
<evidence type="ECO:0000313" key="10">
    <source>
        <dbReference type="Proteomes" id="UP001336250"/>
    </source>
</evidence>
<dbReference type="InterPro" id="IPR005151">
    <property type="entry name" value="Tail-specific_protease"/>
</dbReference>
<evidence type="ECO:0000256" key="1">
    <source>
        <dbReference type="ARBA" id="ARBA00009179"/>
    </source>
</evidence>
<evidence type="ECO:0000259" key="8">
    <source>
        <dbReference type="PROSITE" id="PS50106"/>
    </source>
</evidence>
<dbReference type="Pfam" id="PF13180">
    <property type="entry name" value="PDZ_2"/>
    <property type="match status" value="1"/>
</dbReference>
<dbReference type="SMART" id="SM00228">
    <property type="entry name" value="PDZ"/>
    <property type="match status" value="1"/>
</dbReference>
<reference evidence="9 10" key="1">
    <citation type="submission" date="2024-02" db="EMBL/GenBank/DDBJ databases">
        <title>Genome sequence of Aquincola sp. MAHUQ-54.</title>
        <authorList>
            <person name="Huq M.A."/>
        </authorList>
    </citation>
    <scope>NUCLEOTIDE SEQUENCE [LARGE SCALE GENOMIC DNA]</scope>
    <source>
        <strain evidence="9 10">MAHUQ-54</strain>
    </source>
</reference>
<dbReference type="SUPFAM" id="SSF50156">
    <property type="entry name" value="PDZ domain-like"/>
    <property type="match status" value="1"/>
</dbReference>
<proteinExistence type="inferred from homology"/>
<dbReference type="EMBL" id="JAZIBG010000017">
    <property type="protein sequence ID" value="MEF7613488.1"/>
    <property type="molecule type" value="Genomic_DNA"/>
</dbReference>
<comment type="similarity">
    <text evidence="1 5">Belongs to the peptidase S41A family.</text>
</comment>
<dbReference type="InterPro" id="IPR055210">
    <property type="entry name" value="CtpA/B_N"/>
</dbReference>
<accession>A0AAW9QBB3</accession>
<dbReference type="CDD" id="cd07560">
    <property type="entry name" value="Peptidase_S41_CPP"/>
    <property type="match status" value="1"/>
</dbReference>
<keyword evidence="10" id="KW-1185">Reference proteome</keyword>
<feature type="chain" id="PRO_5043578208" evidence="7">
    <location>
        <begin position="30"/>
        <end position="477"/>
    </location>
</feature>
<dbReference type="InterPro" id="IPR001478">
    <property type="entry name" value="PDZ"/>
</dbReference>
<name>A0AAW9QBB3_9BURK</name>
<dbReference type="InterPro" id="IPR036034">
    <property type="entry name" value="PDZ_sf"/>
</dbReference>
<dbReference type="FunFam" id="3.90.226.10:FF:000029">
    <property type="entry name" value="Peptidase, S41 family"/>
    <property type="match status" value="1"/>
</dbReference>
<organism evidence="9 10">
    <name type="scientific">Aquincola agrisoli</name>
    <dbReference type="NCBI Taxonomy" id="3119538"/>
    <lineage>
        <taxon>Bacteria</taxon>
        <taxon>Pseudomonadati</taxon>
        <taxon>Pseudomonadota</taxon>
        <taxon>Betaproteobacteria</taxon>
        <taxon>Burkholderiales</taxon>
        <taxon>Sphaerotilaceae</taxon>
        <taxon>Aquincola</taxon>
    </lineage>
</organism>
<keyword evidence="4 5" id="KW-0720">Serine protease</keyword>
<evidence type="ECO:0000256" key="2">
    <source>
        <dbReference type="ARBA" id="ARBA00022670"/>
    </source>
</evidence>
<dbReference type="Proteomes" id="UP001336250">
    <property type="component" value="Unassembled WGS sequence"/>
</dbReference>
<keyword evidence="3 5" id="KW-0378">Hydrolase</keyword>
<dbReference type="GO" id="GO:0007165">
    <property type="term" value="P:signal transduction"/>
    <property type="evidence" value="ECO:0007669"/>
    <property type="project" value="TreeGrafter"/>
</dbReference>
<evidence type="ECO:0000256" key="3">
    <source>
        <dbReference type="ARBA" id="ARBA00022801"/>
    </source>
</evidence>
<dbReference type="CDD" id="cd06782">
    <property type="entry name" value="cpPDZ_CPP-like"/>
    <property type="match status" value="1"/>
</dbReference>
<protein>
    <submittedName>
        <fullName evidence="9">S41 family peptidase</fullName>
    </submittedName>
</protein>
<feature type="domain" description="PDZ" evidence="8">
    <location>
        <begin position="86"/>
        <end position="154"/>
    </location>
</feature>